<gene>
    <name evidence="1" type="ORF">T07_4182</name>
</gene>
<dbReference type="OrthoDB" id="5923205at2759"/>
<proteinExistence type="predicted"/>
<dbReference type="EMBL" id="JYDL01000180">
    <property type="protein sequence ID" value="KRX13878.1"/>
    <property type="molecule type" value="Genomic_DNA"/>
</dbReference>
<accession>A0A0V0RH84</accession>
<organism evidence="1 2">
    <name type="scientific">Trichinella nelsoni</name>
    <dbReference type="NCBI Taxonomy" id="6336"/>
    <lineage>
        <taxon>Eukaryota</taxon>
        <taxon>Metazoa</taxon>
        <taxon>Ecdysozoa</taxon>
        <taxon>Nematoda</taxon>
        <taxon>Enoplea</taxon>
        <taxon>Dorylaimia</taxon>
        <taxon>Trichinellida</taxon>
        <taxon>Trichinellidae</taxon>
        <taxon>Trichinella</taxon>
    </lineage>
</organism>
<reference evidence="1 2" key="1">
    <citation type="submission" date="2015-01" db="EMBL/GenBank/DDBJ databases">
        <title>Evolution of Trichinella species and genotypes.</title>
        <authorList>
            <person name="Korhonen P.K."/>
            <person name="Edoardo P."/>
            <person name="Giuseppe L.R."/>
            <person name="Gasser R.B."/>
        </authorList>
    </citation>
    <scope>NUCLEOTIDE SEQUENCE [LARGE SCALE GENOMIC DNA]</scope>
    <source>
        <strain evidence="1">ISS37</strain>
    </source>
</reference>
<dbReference type="Proteomes" id="UP000054630">
    <property type="component" value="Unassembled WGS sequence"/>
</dbReference>
<evidence type="ECO:0000313" key="1">
    <source>
        <dbReference type="EMBL" id="KRX13878.1"/>
    </source>
</evidence>
<protein>
    <submittedName>
        <fullName evidence="1">Uncharacterized protein</fullName>
    </submittedName>
</protein>
<keyword evidence="2" id="KW-1185">Reference proteome</keyword>
<sequence length="85" mass="9891">MSEISSCLELSQRARASVVLVTTGEEEHDNASKHVYEYLTQLLRYSQFVIWRILLCRMHTYKLMHALSVSKQLRHLDALSAQTRV</sequence>
<comment type="caution">
    <text evidence="1">The sequence shown here is derived from an EMBL/GenBank/DDBJ whole genome shotgun (WGS) entry which is preliminary data.</text>
</comment>
<name>A0A0V0RH84_9BILA</name>
<evidence type="ECO:0000313" key="2">
    <source>
        <dbReference type="Proteomes" id="UP000054630"/>
    </source>
</evidence>
<dbReference type="AlphaFoldDB" id="A0A0V0RH84"/>